<gene>
    <name evidence="2" type="primary">ubp8_0</name>
    <name evidence="2" type="ORF">TCON_2513</name>
</gene>
<dbReference type="GO" id="GO:0016787">
    <property type="term" value="F:hydrolase activity"/>
    <property type="evidence" value="ECO:0007669"/>
    <property type="project" value="UniProtKB-KW"/>
</dbReference>
<dbReference type="Pfam" id="PF00443">
    <property type="entry name" value="UCH"/>
    <property type="match status" value="1"/>
</dbReference>
<dbReference type="CDD" id="cd02257">
    <property type="entry name" value="Peptidase_C19"/>
    <property type="match status" value="1"/>
</dbReference>
<keyword evidence="3" id="KW-1185">Reference proteome</keyword>
<accession>A0ABQ7HVU1</accession>
<organism evidence="2 3">
    <name type="scientific">Astathelohania contejeani</name>
    <dbReference type="NCBI Taxonomy" id="164912"/>
    <lineage>
        <taxon>Eukaryota</taxon>
        <taxon>Fungi</taxon>
        <taxon>Fungi incertae sedis</taxon>
        <taxon>Microsporidia</taxon>
        <taxon>Astathelohaniidae</taxon>
        <taxon>Astathelohania</taxon>
    </lineage>
</organism>
<dbReference type="InterPro" id="IPR028889">
    <property type="entry name" value="USP"/>
</dbReference>
<dbReference type="EMBL" id="SBIQ01000338">
    <property type="protein sequence ID" value="KAF7679684.1"/>
    <property type="molecule type" value="Genomic_DNA"/>
</dbReference>
<keyword evidence="2" id="KW-0378">Hydrolase</keyword>
<sequence length="357" mass="41923">MTIIRIYLDYNKTDTVRIINKNLKKSDEVIKKAKINKDVYKKDEQRASKNKEHLNKEKLLYCNQKIPPKLNTENIFISSNKQPIGLKNYTGLMCYFNALMQCLISSREFENYFKKNCKSNLYNLTKKFINSVLYEKMVYENTSLDLLHCLKDDISGQIIYTGKECSDPTDFLLDFLYQLNNEIKSSNENFDFLSDKFEINIAYKIICNKCKNILSANSGMYYFKNISGEAMPTMGIKTSVQHNLIFYCNFCDKYQNCIEESKLKYSSIIMFICDDFNKSEKGINISFTLNDISYSLFGIIVYIELSKSIGHYIVYANRNNEWFLFNDNVVTKIKNFDILSQSSHIMFFYEKTFSDED</sequence>
<reference evidence="2 3" key="1">
    <citation type="submission" date="2019-01" db="EMBL/GenBank/DDBJ databases">
        <title>Genomes sequencing and comparative genomics of infectious freshwater microsporidia, Cucumispora dikerogammari and Thelohania contejeani.</title>
        <authorList>
            <person name="Cormier A."/>
            <person name="Giraud I."/>
            <person name="Wattier R."/>
            <person name="Teixeira M."/>
            <person name="Grandjean F."/>
            <person name="Rigaud T."/>
            <person name="Cordaux R."/>
        </authorList>
    </citation>
    <scope>NUCLEOTIDE SEQUENCE [LARGE SCALE GENOMIC DNA]</scope>
    <source>
        <strain evidence="2">T1</strain>
        <tissue evidence="2">Spores</tissue>
    </source>
</reference>
<feature type="domain" description="USP" evidence="1">
    <location>
        <begin position="84"/>
        <end position="351"/>
    </location>
</feature>
<dbReference type="InterPro" id="IPR050164">
    <property type="entry name" value="Peptidase_C19"/>
</dbReference>
<dbReference type="Gene3D" id="3.90.70.10">
    <property type="entry name" value="Cysteine proteinases"/>
    <property type="match status" value="2"/>
</dbReference>
<dbReference type="Proteomes" id="UP001516464">
    <property type="component" value="Unassembled WGS sequence"/>
</dbReference>
<dbReference type="PANTHER" id="PTHR24006:SF827">
    <property type="entry name" value="UBIQUITIN CARBOXYL-TERMINAL HYDROLASE 34"/>
    <property type="match status" value="1"/>
</dbReference>
<evidence type="ECO:0000259" key="1">
    <source>
        <dbReference type="PROSITE" id="PS50235"/>
    </source>
</evidence>
<name>A0ABQ7HVU1_9MICR</name>
<comment type="caution">
    <text evidence="2">The sequence shown here is derived from an EMBL/GenBank/DDBJ whole genome shotgun (WGS) entry which is preliminary data.</text>
</comment>
<dbReference type="PROSITE" id="PS50235">
    <property type="entry name" value="USP_3"/>
    <property type="match status" value="1"/>
</dbReference>
<dbReference type="SUPFAM" id="SSF54001">
    <property type="entry name" value="Cysteine proteinases"/>
    <property type="match status" value="1"/>
</dbReference>
<proteinExistence type="predicted"/>
<dbReference type="InterPro" id="IPR001394">
    <property type="entry name" value="Peptidase_C19_UCH"/>
</dbReference>
<evidence type="ECO:0000313" key="2">
    <source>
        <dbReference type="EMBL" id="KAF7679684.1"/>
    </source>
</evidence>
<dbReference type="InterPro" id="IPR038765">
    <property type="entry name" value="Papain-like_cys_pep_sf"/>
</dbReference>
<protein>
    <submittedName>
        <fullName evidence="2">Ubiquitin carboxyl-terminal hydrolase 8</fullName>
    </submittedName>
</protein>
<evidence type="ECO:0000313" key="3">
    <source>
        <dbReference type="Proteomes" id="UP001516464"/>
    </source>
</evidence>
<dbReference type="PANTHER" id="PTHR24006">
    <property type="entry name" value="UBIQUITIN CARBOXYL-TERMINAL HYDROLASE"/>
    <property type="match status" value="1"/>
</dbReference>